<dbReference type="RefSeq" id="WP_145364121.1">
    <property type="nucleotide sequence ID" value="NZ_CP036268.1"/>
</dbReference>
<evidence type="ECO:0000313" key="4">
    <source>
        <dbReference type="EMBL" id="QDT38066.1"/>
    </source>
</evidence>
<dbReference type="EC" id="2.7.11.1" evidence="4"/>
<dbReference type="Pfam" id="PF03781">
    <property type="entry name" value="FGE-sulfatase"/>
    <property type="match status" value="1"/>
</dbReference>
<evidence type="ECO:0000259" key="3">
    <source>
        <dbReference type="Pfam" id="PF03781"/>
    </source>
</evidence>
<evidence type="ECO:0000313" key="5">
    <source>
        <dbReference type="Proteomes" id="UP000317318"/>
    </source>
</evidence>
<dbReference type="InterPro" id="IPR005532">
    <property type="entry name" value="SUMF_dom"/>
</dbReference>
<keyword evidence="5" id="KW-1185">Reference proteome</keyword>
<gene>
    <name evidence="4" type="primary">pkn1_3</name>
    <name evidence="4" type="ORF">Pan189_24510</name>
</gene>
<dbReference type="AlphaFoldDB" id="A0A517R2F5"/>
<feature type="chain" id="PRO_5021922428" evidence="2">
    <location>
        <begin position="33"/>
        <end position="390"/>
    </location>
</feature>
<proteinExistence type="predicted"/>
<dbReference type="GO" id="GO:0004674">
    <property type="term" value="F:protein serine/threonine kinase activity"/>
    <property type="evidence" value="ECO:0007669"/>
    <property type="project" value="UniProtKB-EC"/>
</dbReference>
<dbReference type="SUPFAM" id="SSF56436">
    <property type="entry name" value="C-type lectin-like"/>
    <property type="match status" value="1"/>
</dbReference>
<evidence type="ECO:0000256" key="2">
    <source>
        <dbReference type="SAM" id="SignalP"/>
    </source>
</evidence>
<keyword evidence="4" id="KW-0418">Kinase</keyword>
<protein>
    <submittedName>
        <fullName evidence="4">Serine/threonine-protein kinase pkn1</fullName>
        <ecNumber evidence="4">2.7.11.1</ecNumber>
    </submittedName>
</protein>
<evidence type="ECO:0000256" key="1">
    <source>
        <dbReference type="SAM" id="MobiDB-lite"/>
    </source>
</evidence>
<feature type="region of interest" description="Disordered" evidence="1">
    <location>
        <begin position="367"/>
        <end position="390"/>
    </location>
</feature>
<dbReference type="PANTHER" id="PTHR23150">
    <property type="entry name" value="SULFATASE MODIFYING FACTOR 1, 2"/>
    <property type="match status" value="1"/>
</dbReference>
<dbReference type="KEGG" id="svp:Pan189_24510"/>
<keyword evidence="4" id="KW-0808">Transferase</keyword>
<feature type="compositionally biased region" description="Basic and acidic residues" evidence="1">
    <location>
        <begin position="87"/>
        <end position="97"/>
    </location>
</feature>
<dbReference type="PANTHER" id="PTHR23150:SF19">
    <property type="entry name" value="FORMYLGLYCINE-GENERATING ENZYME"/>
    <property type="match status" value="1"/>
</dbReference>
<feature type="domain" description="Sulfatase-modifying factor enzyme-like" evidence="3">
    <location>
        <begin position="70"/>
        <end position="316"/>
    </location>
</feature>
<reference evidence="4 5" key="1">
    <citation type="submission" date="2019-02" db="EMBL/GenBank/DDBJ databases">
        <title>Deep-cultivation of Planctomycetes and their phenomic and genomic characterization uncovers novel biology.</title>
        <authorList>
            <person name="Wiegand S."/>
            <person name="Jogler M."/>
            <person name="Boedeker C."/>
            <person name="Pinto D."/>
            <person name="Vollmers J."/>
            <person name="Rivas-Marin E."/>
            <person name="Kohn T."/>
            <person name="Peeters S.H."/>
            <person name="Heuer A."/>
            <person name="Rast P."/>
            <person name="Oberbeckmann S."/>
            <person name="Bunk B."/>
            <person name="Jeske O."/>
            <person name="Meyerdierks A."/>
            <person name="Storesund J.E."/>
            <person name="Kallscheuer N."/>
            <person name="Luecker S."/>
            <person name="Lage O.M."/>
            <person name="Pohl T."/>
            <person name="Merkel B.J."/>
            <person name="Hornburger P."/>
            <person name="Mueller R.-W."/>
            <person name="Bruemmer F."/>
            <person name="Labrenz M."/>
            <person name="Spormann A.M."/>
            <person name="Op den Camp H."/>
            <person name="Overmann J."/>
            <person name="Amann R."/>
            <person name="Jetten M.S.M."/>
            <person name="Mascher T."/>
            <person name="Medema M.H."/>
            <person name="Devos D.P."/>
            <person name="Kaster A.-K."/>
            <person name="Ovreas L."/>
            <person name="Rohde M."/>
            <person name="Galperin M.Y."/>
            <person name="Jogler C."/>
        </authorList>
    </citation>
    <scope>NUCLEOTIDE SEQUENCE [LARGE SCALE GENOMIC DNA]</scope>
    <source>
        <strain evidence="4 5">Pan189</strain>
    </source>
</reference>
<organism evidence="4 5">
    <name type="scientific">Stratiformator vulcanicus</name>
    <dbReference type="NCBI Taxonomy" id="2527980"/>
    <lineage>
        <taxon>Bacteria</taxon>
        <taxon>Pseudomonadati</taxon>
        <taxon>Planctomycetota</taxon>
        <taxon>Planctomycetia</taxon>
        <taxon>Planctomycetales</taxon>
        <taxon>Planctomycetaceae</taxon>
        <taxon>Stratiformator</taxon>
    </lineage>
</organism>
<dbReference type="Gene3D" id="3.90.1580.10">
    <property type="entry name" value="paralog of FGE (formylglycine-generating enzyme)"/>
    <property type="match status" value="1"/>
</dbReference>
<feature type="region of interest" description="Disordered" evidence="1">
    <location>
        <begin position="78"/>
        <end position="99"/>
    </location>
</feature>
<dbReference type="InterPro" id="IPR051043">
    <property type="entry name" value="Sulfatase_Mod_Factor_Kinase"/>
</dbReference>
<feature type="signal peptide" evidence="2">
    <location>
        <begin position="1"/>
        <end position="32"/>
    </location>
</feature>
<accession>A0A517R2F5</accession>
<keyword evidence="2" id="KW-0732">Signal</keyword>
<dbReference type="GO" id="GO:0120147">
    <property type="term" value="F:formylglycine-generating oxidase activity"/>
    <property type="evidence" value="ECO:0007669"/>
    <property type="project" value="TreeGrafter"/>
</dbReference>
<name>A0A517R2F5_9PLAN</name>
<dbReference type="OrthoDB" id="9812426at2"/>
<dbReference type="EMBL" id="CP036268">
    <property type="protein sequence ID" value="QDT38066.1"/>
    <property type="molecule type" value="Genomic_DNA"/>
</dbReference>
<dbReference type="InterPro" id="IPR016187">
    <property type="entry name" value="CTDL_fold"/>
</dbReference>
<dbReference type="Proteomes" id="UP000317318">
    <property type="component" value="Chromosome"/>
</dbReference>
<sequence length="390" mass="43687" precursor="true">METIRTRYAGSQWLVFSAVILASASWAEVAPAAEAEAATAKAETGTPESGPASEMKPYTEVISGTGVKFDLVPIPGGTFTMGSPADEEGRNPDEGPQRKVKVSPFWMGKHEVTWDEYDIWSFRLDELRREQAGIKPTNLDVKADAVTRPTKPYVDMTFEMGHDGFPAISMTHLAAKMYCVWLSEKTGHYYRLPTEAEWEYACRAGTNTPYSWGDDPDDLEDYAWNEDTSDFQYMKIGQLKPNAWGLFDMHGNVAEWVLDRYTPTLYPGMEGDLLVNPVVVPKATEEYPRVARGGSWDQPADELRSASRLSSNPDWKIQDPQIPQSIWYFTDALHVGFRVVRPLHVPAKEKRIEMGWEPLPGEVTEDGLKGGWIDDGDGSAPADVRRELKD</sequence>
<dbReference type="InterPro" id="IPR042095">
    <property type="entry name" value="SUMF_sf"/>
</dbReference>